<accession>A0A4Z0Q1D7</accession>
<reference evidence="2 3" key="1">
    <citation type="submission" date="2019-04" db="EMBL/GenBank/DDBJ databases">
        <authorList>
            <person name="Feng G."/>
            <person name="Zhang J."/>
            <person name="Zhu H."/>
        </authorList>
    </citation>
    <scope>NUCLEOTIDE SEQUENCE [LARGE SCALE GENOMIC DNA]</scope>
    <source>
        <strain evidence="2 3">JCM 31653</strain>
    </source>
</reference>
<evidence type="ECO:0008006" key="4">
    <source>
        <dbReference type="Google" id="ProtNLM"/>
    </source>
</evidence>
<name>A0A4Z0Q1D7_9BACT</name>
<evidence type="ECO:0000313" key="2">
    <source>
        <dbReference type="EMBL" id="TGE23800.1"/>
    </source>
</evidence>
<keyword evidence="1" id="KW-0732">Signal</keyword>
<sequence length="373" mass="41025">MIRLYFFLFLLISTAAARAQGLPGFVITTSGDTLPGDVVEKSGQRLLFYPASRQAAQVYRPDQLRGYGLRGHAPILSKVVQLATGADSARFVLLQTPGPASLYSFSNDQGLLLGTAASDTLYELTASNWHVVLNRYLRACPSLRHTDPALMALPFSEADIRRVLVQYNTCVEPQWQPRPRTNYSGWRKGVGVHLAVLRTAQGFFDSQVYAQSREVGLEWTGIRASGLQSGIQLDYIQLNGYSPVIEVAGPRQTVLEERLISRSHVLAPVLTVGKRFGKVRRPNFYLGGGLGFAFLLDGTREIQQRAAGSTTEFQRVSLTRESFGGAVFATVSTGVLLPLSSSQEVRLNATYQRILVGSVNSFGAQLAYYWLLK</sequence>
<feature type="signal peptide" evidence="1">
    <location>
        <begin position="1"/>
        <end position="19"/>
    </location>
</feature>
<proteinExistence type="predicted"/>
<gene>
    <name evidence="2" type="ORF">E5K00_00875</name>
</gene>
<evidence type="ECO:0000256" key="1">
    <source>
        <dbReference type="SAM" id="SignalP"/>
    </source>
</evidence>
<dbReference type="AlphaFoldDB" id="A0A4Z0Q1D7"/>
<dbReference type="Proteomes" id="UP000297549">
    <property type="component" value="Unassembled WGS sequence"/>
</dbReference>
<feature type="chain" id="PRO_5021388935" description="PorT family protein" evidence="1">
    <location>
        <begin position="20"/>
        <end position="373"/>
    </location>
</feature>
<organism evidence="2 3">
    <name type="scientific">Hymenobacter aquaticus</name>
    <dbReference type="NCBI Taxonomy" id="1867101"/>
    <lineage>
        <taxon>Bacteria</taxon>
        <taxon>Pseudomonadati</taxon>
        <taxon>Bacteroidota</taxon>
        <taxon>Cytophagia</taxon>
        <taxon>Cytophagales</taxon>
        <taxon>Hymenobacteraceae</taxon>
        <taxon>Hymenobacter</taxon>
    </lineage>
</organism>
<keyword evidence="3" id="KW-1185">Reference proteome</keyword>
<dbReference type="RefSeq" id="WP_135460745.1">
    <property type="nucleotide sequence ID" value="NZ_SRLC01000001.1"/>
</dbReference>
<protein>
    <recommendedName>
        <fullName evidence="4">PorT family protein</fullName>
    </recommendedName>
</protein>
<dbReference type="OrthoDB" id="877227at2"/>
<comment type="caution">
    <text evidence="2">The sequence shown here is derived from an EMBL/GenBank/DDBJ whole genome shotgun (WGS) entry which is preliminary data.</text>
</comment>
<dbReference type="EMBL" id="SRLC01000001">
    <property type="protein sequence ID" value="TGE23800.1"/>
    <property type="molecule type" value="Genomic_DNA"/>
</dbReference>
<evidence type="ECO:0000313" key="3">
    <source>
        <dbReference type="Proteomes" id="UP000297549"/>
    </source>
</evidence>